<evidence type="ECO:0000256" key="1">
    <source>
        <dbReference type="SAM" id="Coils"/>
    </source>
</evidence>
<dbReference type="RefSeq" id="WP_106891318.1">
    <property type="nucleotide sequence ID" value="NZ_CP027860.1"/>
</dbReference>
<gene>
    <name evidence="2" type="ORF">C7S18_09385</name>
</gene>
<keyword evidence="1" id="KW-0175">Coiled coil</keyword>
<accession>A0A2P1PRE1</accession>
<proteinExistence type="predicted"/>
<keyword evidence="3" id="KW-1185">Reference proteome</keyword>
<name>A0A2P1PRE1_9GAMM</name>
<dbReference type="OrthoDB" id="247330at2"/>
<reference evidence="2 3" key="2">
    <citation type="submission" date="2018-03" db="EMBL/GenBank/DDBJ databases">
        <authorList>
            <person name="Keele B.F."/>
        </authorList>
    </citation>
    <scope>NUCLEOTIDE SEQUENCE [LARGE SCALE GENOMIC DNA]</scope>
    <source>
        <strain evidence="2 3">D13</strain>
    </source>
</reference>
<evidence type="ECO:0000313" key="3">
    <source>
        <dbReference type="Proteomes" id="UP000241074"/>
    </source>
</evidence>
<dbReference type="KEGG" id="xba:C7S18_09385"/>
<protein>
    <submittedName>
        <fullName evidence="2">Cell surface protein</fullName>
    </submittedName>
</protein>
<dbReference type="EMBL" id="CP027860">
    <property type="protein sequence ID" value="AVP97394.1"/>
    <property type="molecule type" value="Genomic_DNA"/>
</dbReference>
<sequence>MSSVASAFAPLARLDKALGALRDLGLIKSQPEEAPVVALINKISHLDQDKSLAIARTLSQATLFNEVVREQITEMGIGERYKAITTAFDSIRDDAKAMVLQVEDGKIDTMERLSNIWMKITRGDIPSRFERIKDTYLEVAKESKDQITREQTILDAYRDFRGALKESQVLGLQLLKKAEEILSQARLELQSAADAVKAQELNEDRELVARLELARDDKLRQLQDEDKRYQIAKDLAENLSISYNTTEVIMARLMQITNAKERVYSQAVTFFGTNETVFTALSASFTGMHGLNESTQTLEAMKAGMNKSLETLGEVGTKVLEEATRAGYGPTLKADSVKKLVDAVVNFQEKSVTIIDEMRQLSSTNEREIQAAVEDGKRRLVALSQTANALPGPK</sequence>
<evidence type="ECO:0000313" key="2">
    <source>
        <dbReference type="EMBL" id="AVP97394.1"/>
    </source>
</evidence>
<reference evidence="2 3" key="1">
    <citation type="submission" date="2018-03" db="EMBL/GenBank/DDBJ databases">
        <title>Ahniella affigens gen. nov., sp. nov., a gammaproteobacterium isolated from sandy soil near a stream.</title>
        <authorList>
            <person name="Ko Y."/>
            <person name="Kim J.-H."/>
        </authorList>
    </citation>
    <scope>NUCLEOTIDE SEQUENCE [LARGE SCALE GENOMIC DNA]</scope>
    <source>
        <strain evidence="2 3">D13</strain>
    </source>
</reference>
<dbReference type="Proteomes" id="UP000241074">
    <property type="component" value="Chromosome"/>
</dbReference>
<feature type="coiled-coil region" evidence="1">
    <location>
        <begin position="175"/>
        <end position="239"/>
    </location>
</feature>
<organism evidence="2 3">
    <name type="scientific">Ahniella affigens</name>
    <dbReference type="NCBI Taxonomy" id="2021234"/>
    <lineage>
        <taxon>Bacteria</taxon>
        <taxon>Pseudomonadati</taxon>
        <taxon>Pseudomonadota</taxon>
        <taxon>Gammaproteobacteria</taxon>
        <taxon>Lysobacterales</taxon>
        <taxon>Rhodanobacteraceae</taxon>
        <taxon>Ahniella</taxon>
    </lineage>
</organism>
<dbReference type="AlphaFoldDB" id="A0A2P1PRE1"/>